<accession>A0A6P1TAE5</accession>
<keyword evidence="1" id="KW-1133">Transmembrane helix</keyword>
<evidence type="ECO:0000313" key="5">
    <source>
        <dbReference type="Proteomes" id="UP000563601"/>
    </source>
</evidence>
<organism evidence="2 5">
    <name type="scientific">Microbulbifer hydrolyticus</name>
    <dbReference type="NCBI Taxonomy" id="48074"/>
    <lineage>
        <taxon>Bacteria</taxon>
        <taxon>Pseudomonadati</taxon>
        <taxon>Pseudomonadota</taxon>
        <taxon>Gammaproteobacteria</taxon>
        <taxon>Cellvibrionales</taxon>
        <taxon>Microbulbiferaceae</taxon>
        <taxon>Microbulbifer</taxon>
    </lineage>
</organism>
<sequence length="103" mass="11508">MSKRKVVILTIFHFVAVCLLWAGALVVALGFGFEENWGVLEYSATGFIASGLAIMALPTWVIASFGPPDWAYIPLVSLQLVISYLEVKIACKVWSWWQSREKT</sequence>
<keyword evidence="1" id="KW-0812">Transmembrane</keyword>
<dbReference type="EMBL" id="JACHHR010000010">
    <property type="protein sequence ID" value="MBB5213309.1"/>
    <property type="molecule type" value="Genomic_DNA"/>
</dbReference>
<evidence type="ECO:0000313" key="3">
    <source>
        <dbReference type="EMBL" id="QHQ38606.1"/>
    </source>
</evidence>
<proteinExistence type="predicted"/>
<feature type="transmembrane region" description="Helical" evidence="1">
    <location>
        <begin position="44"/>
        <end position="65"/>
    </location>
</feature>
<dbReference type="Proteomes" id="UP000464675">
    <property type="component" value="Chromosome"/>
</dbReference>
<dbReference type="RefSeq" id="WP_161857937.1">
    <property type="nucleotide sequence ID" value="NZ_CP047491.1"/>
</dbReference>
<protein>
    <submittedName>
        <fullName evidence="2">Uncharacterized protein</fullName>
    </submittedName>
</protein>
<evidence type="ECO:0000313" key="4">
    <source>
        <dbReference type="Proteomes" id="UP000464675"/>
    </source>
</evidence>
<dbReference type="EMBL" id="CP047491">
    <property type="protein sequence ID" value="QHQ38606.1"/>
    <property type="molecule type" value="Genomic_DNA"/>
</dbReference>
<gene>
    <name evidence="3" type="ORF">GTQ55_06130</name>
    <name evidence="2" type="ORF">HNQ53_003561</name>
</gene>
<reference evidence="3 4" key="1">
    <citation type="submission" date="2020-01" db="EMBL/GenBank/DDBJ databases">
        <title>The possibility of degradation of plastic by Microbulbifer hydrolyticus IRE-31.</title>
        <authorList>
            <person name="Liu L."/>
        </authorList>
    </citation>
    <scope>NUCLEOTIDE SEQUENCE [LARGE SCALE GENOMIC DNA]</scope>
    <source>
        <strain evidence="3 4">IRE-31</strain>
    </source>
</reference>
<keyword evidence="1" id="KW-0472">Membrane</keyword>
<dbReference type="Proteomes" id="UP000563601">
    <property type="component" value="Unassembled WGS sequence"/>
</dbReference>
<dbReference type="AlphaFoldDB" id="A0A6P1TAE5"/>
<reference evidence="2 5" key="2">
    <citation type="submission" date="2020-08" db="EMBL/GenBank/DDBJ databases">
        <title>Genomic Encyclopedia of Type Strains, Phase IV (KMG-IV): sequencing the most valuable type-strain genomes for metagenomic binning, comparative biology and taxonomic classification.</title>
        <authorList>
            <person name="Goeker M."/>
        </authorList>
    </citation>
    <scope>NUCLEOTIDE SEQUENCE [LARGE SCALE GENOMIC DNA]</scope>
    <source>
        <strain evidence="2 5">DSM 11525</strain>
    </source>
</reference>
<name>A0A6P1TAE5_9GAMM</name>
<evidence type="ECO:0000256" key="1">
    <source>
        <dbReference type="SAM" id="Phobius"/>
    </source>
</evidence>
<keyword evidence="4" id="KW-1185">Reference proteome</keyword>
<feature type="transmembrane region" description="Helical" evidence="1">
    <location>
        <begin position="6"/>
        <end position="32"/>
    </location>
</feature>
<evidence type="ECO:0000313" key="2">
    <source>
        <dbReference type="EMBL" id="MBB5213309.1"/>
    </source>
</evidence>